<dbReference type="Pfam" id="PF13242">
    <property type="entry name" value="Hydrolase_like"/>
    <property type="match status" value="1"/>
</dbReference>
<dbReference type="PANTHER" id="PTHR19288">
    <property type="entry name" value="4-NITROPHENYLPHOSPHATASE-RELATED"/>
    <property type="match status" value="1"/>
</dbReference>
<dbReference type="Pfam" id="PF13344">
    <property type="entry name" value="Hydrolase_6"/>
    <property type="match status" value="1"/>
</dbReference>
<evidence type="ECO:0000313" key="3">
    <source>
        <dbReference type="Proteomes" id="UP001595696"/>
    </source>
</evidence>
<evidence type="ECO:0000256" key="1">
    <source>
        <dbReference type="SAM" id="MobiDB-lite"/>
    </source>
</evidence>
<dbReference type="InterPro" id="IPR006357">
    <property type="entry name" value="HAD-SF_hydro_IIA"/>
</dbReference>
<feature type="compositionally biased region" description="Gly residues" evidence="1">
    <location>
        <begin position="302"/>
        <end position="323"/>
    </location>
</feature>
<reference evidence="3" key="1">
    <citation type="journal article" date="2019" name="Int. J. Syst. Evol. Microbiol.">
        <title>The Global Catalogue of Microorganisms (GCM) 10K type strain sequencing project: providing services to taxonomists for standard genome sequencing and annotation.</title>
        <authorList>
            <consortium name="The Broad Institute Genomics Platform"/>
            <consortium name="The Broad Institute Genome Sequencing Center for Infectious Disease"/>
            <person name="Wu L."/>
            <person name="Ma J."/>
        </authorList>
    </citation>
    <scope>NUCLEOTIDE SEQUENCE [LARGE SCALE GENOMIC DNA]</scope>
    <source>
        <strain evidence="3">CGMCC 4.7330</strain>
    </source>
</reference>
<keyword evidence="3" id="KW-1185">Reference proteome</keyword>
<dbReference type="InterPro" id="IPR023214">
    <property type="entry name" value="HAD_sf"/>
</dbReference>
<dbReference type="GO" id="GO:0016787">
    <property type="term" value="F:hydrolase activity"/>
    <property type="evidence" value="ECO:0007669"/>
    <property type="project" value="UniProtKB-KW"/>
</dbReference>
<dbReference type="EMBL" id="JBHSAX010000005">
    <property type="protein sequence ID" value="MFC3961380.1"/>
    <property type="molecule type" value="Genomic_DNA"/>
</dbReference>
<dbReference type="PANTHER" id="PTHR19288:SF95">
    <property type="entry name" value="D-GLYCEROL 3-PHOSPHATE PHOSPHATASE"/>
    <property type="match status" value="1"/>
</dbReference>
<dbReference type="SUPFAM" id="SSF56784">
    <property type="entry name" value="HAD-like"/>
    <property type="match status" value="1"/>
</dbReference>
<sequence length="332" mass="33378">MTRLRDGYRALLLDLDGTLYRGAAVIPGAPDALPAGSAQQLVYVTNNASRSPGAVAEHLTELGFAAGTDDVVTSAQAAARLLAERVPPGADVLVVGTDALAAEVSGAGLNPVRRFDDRVPAAVVQGHSPQTAWPDLAEAAYAVRAGAHWVAANTDRTLPNERGLAPGNGSLVAALRAATDTEPEVAGKPFAPLLEDALTRAGTRAALVVGDRLDTDIEGANRVGLDSLLVLTGVSTLDELATAPPEHRPTYVALSLDALNHPIAADEVELGSSALGELLGAEPARAFRVRGGAGDRVANDGATGGTTPGSAAAGGGAATGNGSGNPIALSPR</sequence>
<feature type="region of interest" description="Disordered" evidence="1">
    <location>
        <begin position="295"/>
        <end position="332"/>
    </location>
</feature>
<evidence type="ECO:0000313" key="2">
    <source>
        <dbReference type="EMBL" id="MFC3961380.1"/>
    </source>
</evidence>
<gene>
    <name evidence="2" type="ORF">ACFO0B_05185</name>
</gene>
<organism evidence="2 3">
    <name type="scientific">Nocardia jiangsuensis</name>
    <dbReference type="NCBI Taxonomy" id="1691563"/>
    <lineage>
        <taxon>Bacteria</taxon>
        <taxon>Bacillati</taxon>
        <taxon>Actinomycetota</taxon>
        <taxon>Actinomycetes</taxon>
        <taxon>Mycobacteriales</taxon>
        <taxon>Nocardiaceae</taxon>
        <taxon>Nocardia</taxon>
    </lineage>
</organism>
<proteinExistence type="predicted"/>
<dbReference type="InterPro" id="IPR036412">
    <property type="entry name" value="HAD-like_sf"/>
</dbReference>
<name>A0ABV8DMT8_9NOCA</name>
<comment type="caution">
    <text evidence="2">The sequence shown here is derived from an EMBL/GenBank/DDBJ whole genome shotgun (WGS) entry which is preliminary data.</text>
</comment>
<dbReference type="NCBIfam" id="TIGR01460">
    <property type="entry name" value="HAD-SF-IIA"/>
    <property type="match status" value="1"/>
</dbReference>
<keyword evidence="2" id="KW-0378">Hydrolase</keyword>
<dbReference type="Gene3D" id="3.40.50.1000">
    <property type="entry name" value="HAD superfamily/HAD-like"/>
    <property type="match status" value="2"/>
</dbReference>
<dbReference type="Proteomes" id="UP001595696">
    <property type="component" value="Unassembled WGS sequence"/>
</dbReference>
<accession>A0ABV8DMT8</accession>
<dbReference type="RefSeq" id="WP_378611139.1">
    <property type="nucleotide sequence ID" value="NZ_JBHSAX010000005.1"/>
</dbReference>
<protein>
    <submittedName>
        <fullName evidence="2">HAD-IIA family hydrolase</fullName>
    </submittedName>
</protein>